<dbReference type="InterPro" id="IPR052905">
    <property type="entry name" value="LD-transpeptidase_YkuD-like"/>
</dbReference>
<dbReference type="InterPro" id="IPR036366">
    <property type="entry name" value="PGBDSf"/>
</dbReference>
<reference evidence="2 3" key="1">
    <citation type="submission" date="2012-06" db="EMBL/GenBank/DDBJ databases">
        <title>Finished chromosome of genome of Microcoleus sp. PCC 7113.</title>
        <authorList>
            <consortium name="US DOE Joint Genome Institute"/>
            <person name="Gugger M."/>
            <person name="Coursin T."/>
            <person name="Rippka R."/>
            <person name="Tandeau De Marsac N."/>
            <person name="Huntemann M."/>
            <person name="Wei C.-L."/>
            <person name="Han J."/>
            <person name="Detter J.C."/>
            <person name="Han C."/>
            <person name="Tapia R."/>
            <person name="Chen A."/>
            <person name="Kyrpides N."/>
            <person name="Mavromatis K."/>
            <person name="Markowitz V."/>
            <person name="Szeto E."/>
            <person name="Ivanova N."/>
            <person name="Pagani I."/>
            <person name="Pati A."/>
            <person name="Goodwin L."/>
            <person name="Nordberg H.P."/>
            <person name="Cantor M.N."/>
            <person name="Hua S.X."/>
            <person name="Woyke T."/>
            <person name="Kerfeld C.A."/>
        </authorList>
    </citation>
    <scope>NUCLEOTIDE SEQUENCE [LARGE SCALE GENOMIC DNA]</scope>
    <source>
        <strain evidence="2 3">PCC 7113</strain>
    </source>
</reference>
<dbReference type="InterPro" id="IPR036365">
    <property type="entry name" value="PGBD-like_sf"/>
</dbReference>
<evidence type="ECO:0000313" key="2">
    <source>
        <dbReference type="EMBL" id="AFZ19221.1"/>
    </source>
</evidence>
<sequence length="396" mass="44132">METLTYFHLALDYEATTDTTELLIRDSLKLLEWWKRQKLVTQARISWLSLLVILGTLGVAGEALAQRTIQLGDRNPQVTFIQNRLQQLGYLDRSADGIFDQATQDAVIRFQRDKRLNPDGVVGAQTESALFEEFDRRTNISRRDFSVSNRSNRVLKQGDRGAEVTAVQRRLRDLGYFNGQLTGYFGRATKEAVSRFQQAYLIQPDGIVGSETQSALFGSATATSQFFQNDSLDLPPPPPLSGSPFPGRFNPIPSAQILRLGDRGPEVTNLQQELRQRGFNPGRVDGVYGLQTQEAVRQFQRTRGLLDDGIAGGETLTALGLSSQARRNRYVVVVPVLNENTLYQVRDIEGFASASLASSKRGKYVNAGSFPNRATAESRSYQLRSQGLDARVAYFP</sequence>
<dbReference type="HOGENOM" id="CLU_048078_0_0_3"/>
<dbReference type="Gene3D" id="1.10.101.10">
    <property type="entry name" value="PGBD-like superfamily/PGBD"/>
    <property type="match status" value="3"/>
</dbReference>
<dbReference type="KEGG" id="mic:Mic7113_3495"/>
<dbReference type="Pfam" id="PF01471">
    <property type="entry name" value="PG_binding_1"/>
    <property type="match status" value="3"/>
</dbReference>
<dbReference type="OrthoDB" id="6197780at2"/>
<feature type="domain" description="Peptidoglycan binding-like" evidence="1">
    <location>
        <begin position="75"/>
        <end position="130"/>
    </location>
</feature>
<accession>K9WHD6</accession>
<dbReference type="AlphaFoldDB" id="K9WHD6"/>
<keyword evidence="3" id="KW-1185">Reference proteome</keyword>
<feature type="domain" description="Peptidoglycan binding-like" evidence="1">
    <location>
        <begin position="263"/>
        <end position="319"/>
    </location>
</feature>
<dbReference type="SUPFAM" id="SSF47090">
    <property type="entry name" value="PGBD-like"/>
    <property type="match status" value="3"/>
</dbReference>
<name>K9WHD6_9CYAN</name>
<dbReference type="PANTHER" id="PTHR41533:SF1">
    <property type="entry name" value="L,D-TRANSPEPTIDASE YCBB-RELATED"/>
    <property type="match status" value="1"/>
</dbReference>
<dbReference type="InterPro" id="IPR002477">
    <property type="entry name" value="Peptidoglycan-bd-like"/>
</dbReference>
<proteinExistence type="predicted"/>
<dbReference type="eggNOG" id="COG3409">
    <property type="taxonomic scope" value="Bacteria"/>
</dbReference>
<evidence type="ECO:0000313" key="3">
    <source>
        <dbReference type="Proteomes" id="UP000010471"/>
    </source>
</evidence>
<dbReference type="RefSeq" id="WP_015183363.1">
    <property type="nucleotide sequence ID" value="NC_019738.1"/>
</dbReference>
<dbReference type="STRING" id="1173027.Mic7113_3495"/>
<gene>
    <name evidence="2" type="ORF">Mic7113_3495</name>
</gene>
<dbReference type="Proteomes" id="UP000010471">
    <property type="component" value="Chromosome"/>
</dbReference>
<feature type="domain" description="Peptidoglycan binding-like" evidence="1">
    <location>
        <begin position="160"/>
        <end position="216"/>
    </location>
</feature>
<dbReference type="EMBL" id="CP003630">
    <property type="protein sequence ID" value="AFZ19221.1"/>
    <property type="molecule type" value="Genomic_DNA"/>
</dbReference>
<dbReference type="PANTHER" id="PTHR41533">
    <property type="entry name" value="L,D-TRANSPEPTIDASE HI_1667-RELATED"/>
    <property type="match status" value="1"/>
</dbReference>
<protein>
    <submittedName>
        <fullName evidence="2">Putative peptidoglycan-binding domain-containing protein</fullName>
    </submittedName>
</protein>
<evidence type="ECO:0000259" key="1">
    <source>
        <dbReference type="Pfam" id="PF01471"/>
    </source>
</evidence>
<organism evidence="2 3">
    <name type="scientific">Allocoleopsis franciscana PCC 7113</name>
    <dbReference type="NCBI Taxonomy" id="1173027"/>
    <lineage>
        <taxon>Bacteria</taxon>
        <taxon>Bacillati</taxon>
        <taxon>Cyanobacteriota</taxon>
        <taxon>Cyanophyceae</taxon>
        <taxon>Coleofasciculales</taxon>
        <taxon>Coleofasciculaceae</taxon>
        <taxon>Allocoleopsis</taxon>
        <taxon>Allocoleopsis franciscana</taxon>
    </lineage>
</organism>